<accession>A0A5C3QLT4</accession>
<dbReference type="OrthoDB" id="674948at2759"/>
<dbReference type="STRING" id="1884261.A0A5C3QLT4"/>
<proteinExistence type="predicted"/>
<dbReference type="AlphaFoldDB" id="A0A5C3QLT4"/>
<organism evidence="1 2">
    <name type="scientific">Pterulicium gracile</name>
    <dbReference type="NCBI Taxonomy" id="1884261"/>
    <lineage>
        <taxon>Eukaryota</taxon>
        <taxon>Fungi</taxon>
        <taxon>Dikarya</taxon>
        <taxon>Basidiomycota</taxon>
        <taxon>Agaricomycotina</taxon>
        <taxon>Agaricomycetes</taxon>
        <taxon>Agaricomycetidae</taxon>
        <taxon>Agaricales</taxon>
        <taxon>Pleurotineae</taxon>
        <taxon>Pterulaceae</taxon>
        <taxon>Pterulicium</taxon>
    </lineage>
</organism>
<dbReference type="PANTHER" id="PTHR40129:SF2">
    <property type="entry name" value="KETOPANTOATE REDUCTASE N-TERMINAL DOMAIN-CONTAINING PROTEIN"/>
    <property type="match status" value="1"/>
</dbReference>
<name>A0A5C3QLT4_9AGAR</name>
<keyword evidence="2" id="KW-1185">Reference proteome</keyword>
<gene>
    <name evidence="1" type="ORF">BDV98DRAFT_650811</name>
</gene>
<dbReference type="Proteomes" id="UP000305067">
    <property type="component" value="Unassembled WGS sequence"/>
</dbReference>
<reference evidence="1 2" key="1">
    <citation type="journal article" date="2019" name="Nat. Ecol. Evol.">
        <title>Megaphylogeny resolves global patterns of mushroom evolution.</title>
        <authorList>
            <person name="Varga T."/>
            <person name="Krizsan K."/>
            <person name="Foldi C."/>
            <person name="Dima B."/>
            <person name="Sanchez-Garcia M."/>
            <person name="Sanchez-Ramirez S."/>
            <person name="Szollosi G.J."/>
            <person name="Szarkandi J.G."/>
            <person name="Papp V."/>
            <person name="Albert L."/>
            <person name="Andreopoulos W."/>
            <person name="Angelini C."/>
            <person name="Antonin V."/>
            <person name="Barry K.W."/>
            <person name="Bougher N.L."/>
            <person name="Buchanan P."/>
            <person name="Buyck B."/>
            <person name="Bense V."/>
            <person name="Catcheside P."/>
            <person name="Chovatia M."/>
            <person name="Cooper J."/>
            <person name="Damon W."/>
            <person name="Desjardin D."/>
            <person name="Finy P."/>
            <person name="Geml J."/>
            <person name="Haridas S."/>
            <person name="Hughes K."/>
            <person name="Justo A."/>
            <person name="Karasinski D."/>
            <person name="Kautmanova I."/>
            <person name="Kiss B."/>
            <person name="Kocsube S."/>
            <person name="Kotiranta H."/>
            <person name="LaButti K.M."/>
            <person name="Lechner B.E."/>
            <person name="Liimatainen K."/>
            <person name="Lipzen A."/>
            <person name="Lukacs Z."/>
            <person name="Mihaltcheva S."/>
            <person name="Morgado L.N."/>
            <person name="Niskanen T."/>
            <person name="Noordeloos M.E."/>
            <person name="Ohm R.A."/>
            <person name="Ortiz-Santana B."/>
            <person name="Ovrebo C."/>
            <person name="Racz N."/>
            <person name="Riley R."/>
            <person name="Savchenko A."/>
            <person name="Shiryaev A."/>
            <person name="Soop K."/>
            <person name="Spirin V."/>
            <person name="Szebenyi C."/>
            <person name="Tomsovsky M."/>
            <person name="Tulloss R.E."/>
            <person name="Uehling J."/>
            <person name="Grigoriev I.V."/>
            <person name="Vagvolgyi C."/>
            <person name="Papp T."/>
            <person name="Martin F.M."/>
            <person name="Miettinen O."/>
            <person name="Hibbett D.S."/>
            <person name="Nagy L.G."/>
        </authorList>
    </citation>
    <scope>NUCLEOTIDE SEQUENCE [LARGE SCALE GENOMIC DNA]</scope>
    <source>
        <strain evidence="1 2">CBS 309.79</strain>
    </source>
</reference>
<evidence type="ECO:0000313" key="1">
    <source>
        <dbReference type="EMBL" id="TFK99333.1"/>
    </source>
</evidence>
<dbReference type="Gene3D" id="3.40.50.720">
    <property type="entry name" value="NAD(P)-binding Rossmann-like Domain"/>
    <property type="match status" value="1"/>
</dbReference>
<dbReference type="PANTHER" id="PTHR40129">
    <property type="entry name" value="KETOPANTOATE REDUCTASE N-TERMINAL DOMAIN-CONTAINING PROTEIN"/>
    <property type="match status" value="1"/>
</dbReference>
<evidence type="ECO:0000313" key="2">
    <source>
        <dbReference type="Proteomes" id="UP000305067"/>
    </source>
</evidence>
<dbReference type="EMBL" id="ML178834">
    <property type="protein sequence ID" value="TFK99333.1"/>
    <property type="molecule type" value="Genomic_DNA"/>
</dbReference>
<sequence>MSSSSSRAVDILILGAGWTASFLAPLCTARNVVYAATTRDGRDGTIPFAFDPESDDNTSYRPLPDATTVLITFPITQAGGSARLVKLYNETRQSTVNNRSRFIQLGTSSMWGNHALQGVPRALRKQANENKEPAPQLPIGFKWYDRNSDMTPSDRSNEEDELLKLSPSVPTTVLNLTGLWGGQRQPRKWIGRVAATKEMLQSKGSLHLIHGHDLARAILAVHDNFDESSGQRWLLNDMRCYDWWDLAHAWSSGDAEGAGGESDRGPQAKWVQEFLLDEGIRGLPRNVELLGRALDSREFWSTFKLVPQFARVN</sequence>
<protein>
    <submittedName>
        <fullName evidence="1">Uncharacterized protein</fullName>
    </submittedName>
</protein>